<dbReference type="VEuPathDB" id="FungiDB:PHYBLDRAFT_146648"/>
<dbReference type="EMBL" id="KV440983">
    <property type="protein sequence ID" value="OAD72456.1"/>
    <property type="molecule type" value="Genomic_DNA"/>
</dbReference>
<evidence type="ECO:0000313" key="3">
    <source>
        <dbReference type="Proteomes" id="UP000077315"/>
    </source>
</evidence>
<dbReference type="InterPro" id="IPR001810">
    <property type="entry name" value="F-box_dom"/>
</dbReference>
<protein>
    <recommendedName>
        <fullName evidence="1">F-box domain-containing protein</fullName>
    </recommendedName>
</protein>
<dbReference type="GeneID" id="28992605"/>
<keyword evidence="3" id="KW-1185">Reference proteome</keyword>
<dbReference type="Gene3D" id="3.80.10.10">
    <property type="entry name" value="Ribonuclease Inhibitor"/>
    <property type="match status" value="1"/>
</dbReference>
<accession>A0A162PSD4</accession>
<reference evidence="3" key="1">
    <citation type="submission" date="2015-06" db="EMBL/GenBank/DDBJ databases">
        <title>Expansion of signal transduction pathways in fungi by whole-genome duplication.</title>
        <authorList>
            <consortium name="DOE Joint Genome Institute"/>
            <person name="Corrochano L.M."/>
            <person name="Kuo A."/>
            <person name="Marcet-Houben M."/>
            <person name="Polaino S."/>
            <person name="Salamov A."/>
            <person name="Villalobos J.M."/>
            <person name="Alvarez M.I."/>
            <person name="Avalos J."/>
            <person name="Benito E.P."/>
            <person name="Benoit I."/>
            <person name="Burger G."/>
            <person name="Camino L.P."/>
            <person name="Canovas D."/>
            <person name="Cerda-Olmedo E."/>
            <person name="Cheng J.-F."/>
            <person name="Dominguez A."/>
            <person name="Elias M."/>
            <person name="Eslava A.P."/>
            <person name="Glaser F."/>
            <person name="Grimwood J."/>
            <person name="Gutierrez G."/>
            <person name="Heitman J."/>
            <person name="Henrissat B."/>
            <person name="Iturriaga E.A."/>
            <person name="Lang B.F."/>
            <person name="Lavin J.L."/>
            <person name="Lee S."/>
            <person name="Li W."/>
            <person name="Lindquist E."/>
            <person name="Lopez-Garcia S."/>
            <person name="Luque E.M."/>
            <person name="Marcos A.T."/>
            <person name="Martin J."/>
            <person name="McCluskey K."/>
            <person name="Medina H.R."/>
            <person name="Miralles-Duran A."/>
            <person name="Miyazaki A."/>
            <person name="Munoz-Torres E."/>
            <person name="Oguiza J.A."/>
            <person name="Ohm R."/>
            <person name="Olmedo M."/>
            <person name="Orejas M."/>
            <person name="Ortiz-Castellanos L."/>
            <person name="Pisabarro A.G."/>
            <person name="Rodriguez-Romero J."/>
            <person name="Ruiz-Herrera J."/>
            <person name="Ruiz-Vazquez R."/>
            <person name="Sanz C."/>
            <person name="Schackwitz W."/>
            <person name="Schmutz J."/>
            <person name="Shahriari M."/>
            <person name="Shelest E."/>
            <person name="Silva-Franco F."/>
            <person name="Soanes D."/>
            <person name="Syed K."/>
            <person name="Tagua V.G."/>
            <person name="Talbot N.J."/>
            <person name="Thon M."/>
            <person name="De vries R.P."/>
            <person name="Wiebenga A."/>
            <person name="Yadav J.S."/>
            <person name="Braun E.L."/>
            <person name="Baker S."/>
            <person name="Garre V."/>
            <person name="Horwitz B."/>
            <person name="Torres-Martinez S."/>
            <person name="Idnurm A."/>
            <person name="Herrera-Estrella A."/>
            <person name="Gabaldon T."/>
            <person name="Grigoriev I.V."/>
        </authorList>
    </citation>
    <scope>NUCLEOTIDE SEQUENCE [LARGE SCALE GENOMIC DNA]</scope>
    <source>
        <strain evidence="3">NRRL 1555(-)</strain>
    </source>
</reference>
<sequence>MASRLPFEMLFQIADLLETKDKLSCALTCKNWRYPFQKSIWRNVRVETLLQFKAICNIIENPKRIPTPLGQSVLTLQISPNVSIPRIHQDVFFKFLPNLKHLDLGRTRCEDIHKEMAKCNGTWKSLESLTIQITYNEIAKSTGKFIELLTNCHKLQKLRIFKQGIYQPVVFNAKDFDNLHQKLQQLTSFDACISLSNDSETEQHIRLGTVPVLALTTLELRMCEWNVLWAYHFAHKYPNLRFIRWNTINAQYYRISPNRTQRSPHILDFNTGVLQHLETFEFTTSDVLETEHHAFWGFLCSLRIPIKNLKYETKSDKVNRLFFKTIIKQFMEFFYETLETLSVKGDIFYRSMLNSRLEIPSYCPLLVDFEINSCNVAIELRSLLDNCVALKRLRFSNGAFVLYSEPMIIRHTDLKNHQHGLQTLELNQVSASFDMVNYISSRCKSLKYMSLESTCISGFISGKDMSMFLDMSHISFKILHLANVRFTAFNVDKNENTNVNLLVLSQLDNSLSSYKKNENTDSKYTLVERRFQHLAWFHIFTDHDDDMSYKKGLNKIPEQEANTISEYFRYTDPKRRTEKFKADILSNKYDVIEEFKSDLCKGYIELRCKHIEKIVLQTQRADIIDQIQRRFDSLFHNQTAPPPIHRPHAVRNQHISNLGAVQGFSYRRNTNLEHLLAERLLSQLLLETEYVDGNVNKSEVYTSTLYTQFTEVGTEINAQWREAGEGSNNYFYLCLKELRQEQYIHPLWDGNRLIHSPGNMKMRSRSIFGLTMTDNMEAIKRNPHSSPGNRVLRQGALLSRLLFNPALDPLLRTILANIAIPRFALSYSFPSQSLFLGQSNHTELLALKIKVSPLGTTKKIQSVIYLEFSLTNPKKQLSMAFVDILIKIRTHVQLLSQRNFSVLGRGLIVNPLLLRCVWHFIRVIAPTAVCLAKCFN</sequence>
<dbReference type="Gene3D" id="1.20.1280.50">
    <property type="match status" value="1"/>
</dbReference>
<feature type="domain" description="F-box" evidence="1">
    <location>
        <begin position="1"/>
        <end position="44"/>
    </location>
</feature>
<gene>
    <name evidence="2" type="ORF">PHYBLDRAFT_146648</name>
</gene>
<organism evidence="2 3">
    <name type="scientific">Phycomyces blakesleeanus (strain ATCC 8743b / DSM 1359 / FGSC 10004 / NBRC 33097 / NRRL 1555)</name>
    <dbReference type="NCBI Taxonomy" id="763407"/>
    <lineage>
        <taxon>Eukaryota</taxon>
        <taxon>Fungi</taxon>
        <taxon>Fungi incertae sedis</taxon>
        <taxon>Mucoromycota</taxon>
        <taxon>Mucoromycotina</taxon>
        <taxon>Mucoromycetes</taxon>
        <taxon>Mucorales</taxon>
        <taxon>Phycomycetaceae</taxon>
        <taxon>Phycomyces</taxon>
    </lineage>
</organism>
<evidence type="ECO:0000259" key="1">
    <source>
        <dbReference type="PROSITE" id="PS50181"/>
    </source>
</evidence>
<dbReference type="SUPFAM" id="SSF52047">
    <property type="entry name" value="RNI-like"/>
    <property type="match status" value="1"/>
</dbReference>
<dbReference type="SMART" id="SM00256">
    <property type="entry name" value="FBOX"/>
    <property type="match status" value="1"/>
</dbReference>
<proteinExistence type="predicted"/>
<dbReference type="InterPro" id="IPR032675">
    <property type="entry name" value="LRR_dom_sf"/>
</dbReference>
<dbReference type="OrthoDB" id="2253782at2759"/>
<dbReference type="SUPFAM" id="SSF81383">
    <property type="entry name" value="F-box domain"/>
    <property type="match status" value="1"/>
</dbReference>
<dbReference type="InterPro" id="IPR036047">
    <property type="entry name" value="F-box-like_dom_sf"/>
</dbReference>
<dbReference type="Proteomes" id="UP000077315">
    <property type="component" value="Unassembled WGS sequence"/>
</dbReference>
<dbReference type="AlphaFoldDB" id="A0A162PSD4"/>
<dbReference type="InParanoid" id="A0A162PSD4"/>
<dbReference type="RefSeq" id="XP_018290496.1">
    <property type="nucleotide sequence ID" value="XM_018431699.1"/>
</dbReference>
<name>A0A162PSD4_PHYB8</name>
<dbReference type="Pfam" id="PF12937">
    <property type="entry name" value="F-box-like"/>
    <property type="match status" value="1"/>
</dbReference>
<evidence type="ECO:0000313" key="2">
    <source>
        <dbReference type="EMBL" id="OAD72456.1"/>
    </source>
</evidence>
<dbReference type="PROSITE" id="PS50181">
    <property type="entry name" value="FBOX"/>
    <property type="match status" value="1"/>
</dbReference>